<keyword evidence="2" id="KW-1185">Reference proteome</keyword>
<comment type="caution">
    <text evidence="1">The sequence shown here is derived from an EMBL/GenBank/DDBJ whole genome shotgun (WGS) entry which is preliminary data.</text>
</comment>
<sequence length="62" mass="6803">ESFNDFLADFVGHISGVMGLIVGSPLDVLKVRLQTMQSDSSSHTLHKPSSLKMLKKMKQTEG</sequence>
<reference evidence="1" key="1">
    <citation type="submission" date="2021-06" db="EMBL/GenBank/DDBJ databases">
        <authorList>
            <person name="Kallberg Y."/>
            <person name="Tangrot J."/>
            <person name="Rosling A."/>
        </authorList>
    </citation>
    <scope>NUCLEOTIDE SEQUENCE</scope>
    <source>
        <strain evidence="1">MA461A</strain>
    </source>
</reference>
<dbReference type="Proteomes" id="UP000789920">
    <property type="component" value="Unassembled WGS sequence"/>
</dbReference>
<evidence type="ECO:0000313" key="1">
    <source>
        <dbReference type="EMBL" id="CAG8836282.1"/>
    </source>
</evidence>
<organism evidence="1 2">
    <name type="scientific">Racocetra persica</name>
    <dbReference type="NCBI Taxonomy" id="160502"/>
    <lineage>
        <taxon>Eukaryota</taxon>
        <taxon>Fungi</taxon>
        <taxon>Fungi incertae sedis</taxon>
        <taxon>Mucoromycota</taxon>
        <taxon>Glomeromycotina</taxon>
        <taxon>Glomeromycetes</taxon>
        <taxon>Diversisporales</taxon>
        <taxon>Gigasporaceae</taxon>
        <taxon>Racocetra</taxon>
    </lineage>
</organism>
<feature type="non-terminal residue" evidence="1">
    <location>
        <position position="1"/>
    </location>
</feature>
<dbReference type="EMBL" id="CAJVQC010114247">
    <property type="protein sequence ID" value="CAG8836282.1"/>
    <property type="molecule type" value="Genomic_DNA"/>
</dbReference>
<name>A0ACA9SDR6_9GLOM</name>
<proteinExistence type="predicted"/>
<feature type="non-terminal residue" evidence="1">
    <location>
        <position position="62"/>
    </location>
</feature>
<evidence type="ECO:0000313" key="2">
    <source>
        <dbReference type="Proteomes" id="UP000789920"/>
    </source>
</evidence>
<gene>
    <name evidence="1" type="ORF">RPERSI_LOCUS29875</name>
</gene>
<protein>
    <submittedName>
        <fullName evidence="1">33533_t:CDS:1</fullName>
    </submittedName>
</protein>
<accession>A0ACA9SDR6</accession>